<reference evidence="2 3" key="1">
    <citation type="submission" date="2017-03" db="EMBL/GenBank/DDBJ databases">
        <title>The genome sequence of Candidatus Rickettsiella viridis.</title>
        <authorList>
            <person name="Nikoh N."/>
            <person name="Tsuchida T."/>
            <person name="Yamaguchi K."/>
            <person name="Maeda T."/>
            <person name="Shigenobu S."/>
            <person name="Fukatsu T."/>
        </authorList>
    </citation>
    <scope>NUCLEOTIDE SEQUENCE [LARGE SCALE GENOMIC DNA]</scope>
    <source>
        <strain evidence="2 3">Ap-RA04</strain>
    </source>
</reference>
<gene>
    <name evidence="2" type="ORF">RVIR1_10540</name>
</gene>
<name>A0A2Z5UVN7_9COXI</name>
<proteinExistence type="predicted"/>
<feature type="coiled-coil region" evidence="1">
    <location>
        <begin position="19"/>
        <end position="46"/>
    </location>
</feature>
<organism evidence="2 3">
    <name type="scientific">Candidatus Rickettsiella viridis</name>
    <dbReference type="NCBI Taxonomy" id="676208"/>
    <lineage>
        <taxon>Bacteria</taxon>
        <taxon>Pseudomonadati</taxon>
        <taxon>Pseudomonadota</taxon>
        <taxon>Gammaproteobacteria</taxon>
        <taxon>Legionellales</taxon>
        <taxon>Coxiellaceae</taxon>
        <taxon>Rickettsiella</taxon>
    </lineage>
</organism>
<dbReference type="Gene3D" id="1.20.5.340">
    <property type="match status" value="1"/>
</dbReference>
<evidence type="ECO:0000313" key="2">
    <source>
        <dbReference type="EMBL" id="BBB15524.1"/>
    </source>
</evidence>
<dbReference type="EMBL" id="AP018005">
    <property type="protein sequence ID" value="BBB15524.1"/>
    <property type="molecule type" value="Genomic_DNA"/>
</dbReference>
<dbReference type="AlphaFoldDB" id="A0A2Z5UVN7"/>
<evidence type="ECO:0000313" key="3">
    <source>
        <dbReference type="Proteomes" id="UP000282483"/>
    </source>
</evidence>
<keyword evidence="3" id="KW-1185">Reference proteome</keyword>
<dbReference type="KEGG" id="rvi:RVIR1_10540"/>
<dbReference type="Proteomes" id="UP000282483">
    <property type="component" value="Chromosome"/>
</dbReference>
<sequence length="101" mass="11517">MILNLLVFLLQKKSDGIKRQDINDELLQLRNDVSVLKDDVDNLENALGSLGGHVSTLEDGVGNLKANTCYFDSRFHRLEQSHASMENCLEKVENTRVNFRR</sequence>
<accession>A0A2Z5UVN7</accession>
<evidence type="ECO:0000256" key="1">
    <source>
        <dbReference type="SAM" id="Coils"/>
    </source>
</evidence>
<keyword evidence="1" id="KW-0175">Coiled coil</keyword>
<protein>
    <submittedName>
        <fullName evidence="2">Uncharacterized protein</fullName>
    </submittedName>
</protein>